<dbReference type="eggNOG" id="ENOG502Z7MU">
    <property type="taxonomic scope" value="Bacteria"/>
</dbReference>
<dbReference type="STRING" id="1300350.Z948_820"/>
<dbReference type="OrthoDB" id="7831317at2"/>
<evidence type="ECO:0000313" key="3">
    <source>
        <dbReference type="EMBL" id="KEJ89780.1"/>
    </source>
</evidence>
<evidence type="ECO:0000313" key="4">
    <source>
        <dbReference type="Proteomes" id="UP000027734"/>
    </source>
</evidence>
<evidence type="ECO:0000259" key="2">
    <source>
        <dbReference type="Pfam" id="PF07179"/>
    </source>
</evidence>
<organism evidence="3 4">
    <name type="scientific">Sulfitobacter donghicola DSW-25 = KCTC 12864 = JCM 14565</name>
    <dbReference type="NCBI Taxonomy" id="1300350"/>
    <lineage>
        <taxon>Bacteria</taxon>
        <taxon>Pseudomonadati</taxon>
        <taxon>Pseudomonadota</taxon>
        <taxon>Alphaproteobacteria</taxon>
        <taxon>Rhodobacterales</taxon>
        <taxon>Roseobacteraceae</taxon>
        <taxon>Sulfitobacter</taxon>
    </lineage>
</organism>
<feature type="domain" description="SseB protein N-terminal" evidence="2">
    <location>
        <begin position="18"/>
        <end position="118"/>
    </location>
</feature>
<feature type="region of interest" description="Disordered" evidence="1">
    <location>
        <begin position="242"/>
        <end position="261"/>
    </location>
</feature>
<evidence type="ECO:0000256" key="1">
    <source>
        <dbReference type="SAM" id="MobiDB-lite"/>
    </source>
</evidence>
<protein>
    <recommendedName>
        <fullName evidence="2">SseB protein N-terminal domain-containing protein</fullName>
    </recommendedName>
</protein>
<reference evidence="3 4" key="1">
    <citation type="submission" date="2014-01" db="EMBL/GenBank/DDBJ databases">
        <title>Sulfitobacter donghicola JCM 14565 Genome Sequencing.</title>
        <authorList>
            <person name="Lai Q."/>
            <person name="Hong Z."/>
        </authorList>
    </citation>
    <scope>NUCLEOTIDE SEQUENCE [LARGE SCALE GENOMIC DNA]</scope>
    <source>
        <strain evidence="3 4">JCM 14565</strain>
    </source>
</reference>
<dbReference type="AlphaFoldDB" id="A0A073IJK5"/>
<dbReference type="RefSeq" id="WP_025058283.1">
    <property type="nucleotide sequence ID" value="NZ_JAMC01000002.1"/>
</dbReference>
<keyword evidence="4" id="KW-1185">Reference proteome</keyword>
<dbReference type="Pfam" id="PF07179">
    <property type="entry name" value="SseB"/>
    <property type="match status" value="1"/>
</dbReference>
<gene>
    <name evidence="3" type="ORF">DSW25_06040</name>
</gene>
<dbReference type="InterPro" id="IPR009839">
    <property type="entry name" value="SseB_N"/>
</dbReference>
<proteinExistence type="predicted"/>
<dbReference type="EMBL" id="JAMC01000002">
    <property type="protein sequence ID" value="KEJ89780.1"/>
    <property type="molecule type" value="Genomic_DNA"/>
</dbReference>
<dbReference type="Proteomes" id="UP000027734">
    <property type="component" value="Unassembled WGS sequence"/>
</dbReference>
<accession>A0A073IJK5</accession>
<name>A0A073IJK5_9RHOB</name>
<sequence length="261" mass="28045">MEPTPLDIAHATMSDAPDDDTARLRFYERIADAELYLLLEAEPVDDQINPQILDRNGEQYLLAFDRAQRLAEYAGDAAAYVALSGRNVAAMLEGQPFGIALNVDVAPSAILLPDTAVAWLRETLTHEAAEVEAKIESVLPPKGLPESLIEAIDAKLATATGMAANAWLVGVQYSGGGRGHLLAFVDAIPRAQDALVRAASEALTFSGIEAGAMDVGFFNHADPTVTKLMRVGLRFDLPQMETLQKTPRMPGSDPNDPPILK</sequence>
<comment type="caution">
    <text evidence="3">The sequence shown here is derived from an EMBL/GenBank/DDBJ whole genome shotgun (WGS) entry which is preliminary data.</text>
</comment>